<protein>
    <submittedName>
        <fullName evidence="1">Uncharacterized protein</fullName>
    </submittedName>
</protein>
<name>A0A0P1BK88_9BASI</name>
<dbReference type="Proteomes" id="UP000054845">
    <property type="component" value="Unassembled WGS sequence"/>
</dbReference>
<proteinExistence type="predicted"/>
<evidence type="ECO:0000313" key="1">
    <source>
        <dbReference type="EMBL" id="CEH16583.1"/>
    </source>
</evidence>
<organism evidence="1 2">
    <name type="scientific">Ceraceosorus bombacis</name>
    <dbReference type="NCBI Taxonomy" id="401625"/>
    <lineage>
        <taxon>Eukaryota</taxon>
        <taxon>Fungi</taxon>
        <taxon>Dikarya</taxon>
        <taxon>Basidiomycota</taxon>
        <taxon>Ustilaginomycotina</taxon>
        <taxon>Exobasidiomycetes</taxon>
        <taxon>Ceraceosorales</taxon>
        <taxon>Ceraceosoraceae</taxon>
        <taxon>Ceraceosorus</taxon>
    </lineage>
</organism>
<sequence>MIHDLLTKSRLVDASLLLQLADYLRRFVGSRLPSRSLRQKNRYTPLSDPGIPARRALRRVLKGHAGGPSRY</sequence>
<evidence type="ECO:0000313" key="2">
    <source>
        <dbReference type="Proteomes" id="UP000054845"/>
    </source>
</evidence>
<keyword evidence="2" id="KW-1185">Reference proteome</keyword>
<dbReference type="EMBL" id="CCYA01000318">
    <property type="protein sequence ID" value="CEH16583.1"/>
    <property type="molecule type" value="Genomic_DNA"/>
</dbReference>
<dbReference type="AlphaFoldDB" id="A0A0P1BK88"/>
<reference evidence="1 2" key="1">
    <citation type="submission" date="2014-09" db="EMBL/GenBank/DDBJ databases">
        <authorList>
            <person name="Magalhaes I.L.F."/>
            <person name="Oliveira U."/>
            <person name="Santos F.R."/>
            <person name="Vidigal T.H.D.A."/>
            <person name="Brescovit A.D."/>
            <person name="Santos A.J."/>
        </authorList>
    </citation>
    <scope>NUCLEOTIDE SEQUENCE [LARGE SCALE GENOMIC DNA]</scope>
</reference>
<accession>A0A0P1BK88</accession>